<reference evidence="1 2" key="1">
    <citation type="journal article" date="2019" name="Int. J. Syst. Evol. Microbiol.">
        <title>The Global Catalogue of Microorganisms (GCM) 10K type strain sequencing project: providing services to taxonomists for standard genome sequencing and annotation.</title>
        <authorList>
            <consortium name="The Broad Institute Genomics Platform"/>
            <consortium name="The Broad Institute Genome Sequencing Center for Infectious Disease"/>
            <person name="Wu L."/>
            <person name="Ma J."/>
        </authorList>
    </citation>
    <scope>NUCLEOTIDE SEQUENCE [LARGE SCALE GENOMIC DNA]</scope>
    <source>
        <strain evidence="1 2">JCM 16009</strain>
    </source>
</reference>
<name>A0ABN2MTG5_9PSEU</name>
<evidence type="ECO:0000313" key="1">
    <source>
        <dbReference type="EMBL" id="GAA1836483.1"/>
    </source>
</evidence>
<accession>A0ABN2MTG5</accession>
<evidence type="ECO:0000313" key="2">
    <source>
        <dbReference type="Proteomes" id="UP001500449"/>
    </source>
</evidence>
<keyword evidence="2" id="KW-1185">Reference proteome</keyword>
<sequence>MRVPMVSRERVGSTVQRVGGARVVVVMGGRVAEGGDRDLPLQGDAGRRKGEFAAAGRPTLTPDGIYART</sequence>
<gene>
    <name evidence="1" type="ORF">GCM10009836_13710</name>
</gene>
<dbReference type="EMBL" id="BAAAQK010000004">
    <property type="protein sequence ID" value="GAA1836483.1"/>
    <property type="molecule type" value="Genomic_DNA"/>
</dbReference>
<organism evidence="1 2">
    <name type="scientific">Pseudonocardia ailaonensis</name>
    <dbReference type="NCBI Taxonomy" id="367279"/>
    <lineage>
        <taxon>Bacteria</taxon>
        <taxon>Bacillati</taxon>
        <taxon>Actinomycetota</taxon>
        <taxon>Actinomycetes</taxon>
        <taxon>Pseudonocardiales</taxon>
        <taxon>Pseudonocardiaceae</taxon>
        <taxon>Pseudonocardia</taxon>
    </lineage>
</organism>
<protein>
    <submittedName>
        <fullName evidence="1">Uncharacterized protein</fullName>
    </submittedName>
</protein>
<dbReference type="Proteomes" id="UP001500449">
    <property type="component" value="Unassembled WGS sequence"/>
</dbReference>
<comment type="caution">
    <text evidence="1">The sequence shown here is derived from an EMBL/GenBank/DDBJ whole genome shotgun (WGS) entry which is preliminary data.</text>
</comment>
<proteinExistence type="predicted"/>